<reference evidence="1" key="1">
    <citation type="submission" date="2023-08" db="EMBL/GenBank/DDBJ databases">
        <authorList>
            <person name="Page C.A."/>
            <person name="Perez-Diaz I.M."/>
        </authorList>
    </citation>
    <scope>NUCLEOTIDE SEQUENCE</scope>
    <source>
        <strain evidence="1">3.8.38</strain>
    </source>
</reference>
<proteinExistence type="predicted"/>
<dbReference type="Gene3D" id="3.40.50.1000">
    <property type="entry name" value="HAD superfamily/HAD-like"/>
    <property type="match status" value="1"/>
</dbReference>
<dbReference type="SUPFAM" id="SSF56784">
    <property type="entry name" value="HAD-like"/>
    <property type="match status" value="1"/>
</dbReference>
<dbReference type="PANTHER" id="PTHR43434:SF26">
    <property type="entry name" value="PYROPHOSPHATASE PPAX"/>
    <property type="match status" value="1"/>
</dbReference>
<dbReference type="SFLD" id="SFLDG01135">
    <property type="entry name" value="C1.5.6:_HAD__Beta-PGM__Phospha"/>
    <property type="match status" value="1"/>
</dbReference>
<dbReference type="Pfam" id="PF13419">
    <property type="entry name" value="HAD_2"/>
    <property type="match status" value="1"/>
</dbReference>
<organism evidence="1 2">
    <name type="scientific">Levilactobacillus namurensis</name>
    <dbReference type="NCBI Taxonomy" id="380393"/>
    <lineage>
        <taxon>Bacteria</taxon>
        <taxon>Bacillati</taxon>
        <taxon>Bacillota</taxon>
        <taxon>Bacilli</taxon>
        <taxon>Lactobacillales</taxon>
        <taxon>Lactobacillaceae</taxon>
        <taxon>Levilactobacillus</taxon>
    </lineage>
</organism>
<gene>
    <name evidence="1" type="ORF">RI532_02235</name>
</gene>
<dbReference type="GO" id="GO:0006281">
    <property type="term" value="P:DNA repair"/>
    <property type="evidence" value="ECO:0007669"/>
    <property type="project" value="TreeGrafter"/>
</dbReference>
<dbReference type="Gene3D" id="1.10.150.240">
    <property type="entry name" value="Putative phosphatase, domain 2"/>
    <property type="match status" value="1"/>
</dbReference>
<dbReference type="InterPro" id="IPR041492">
    <property type="entry name" value="HAD_2"/>
</dbReference>
<protein>
    <submittedName>
        <fullName evidence="1">HAD family hydrolase</fullName>
        <ecNumber evidence="1">3.-.-.-</ecNumber>
    </submittedName>
</protein>
<dbReference type="InterPro" id="IPR023198">
    <property type="entry name" value="PGP-like_dom2"/>
</dbReference>
<dbReference type="EMBL" id="JAVLAM010000001">
    <property type="protein sequence ID" value="MDT7013246.1"/>
    <property type="molecule type" value="Genomic_DNA"/>
</dbReference>
<dbReference type="GO" id="GO:0005829">
    <property type="term" value="C:cytosol"/>
    <property type="evidence" value="ECO:0007669"/>
    <property type="project" value="TreeGrafter"/>
</dbReference>
<name>A0AAW8VZW1_9LACO</name>
<dbReference type="GO" id="GO:0008967">
    <property type="term" value="F:phosphoglycolate phosphatase activity"/>
    <property type="evidence" value="ECO:0007669"/>
    <property type="project" value="TreeGrafter"/>
</dbReference>
<dbReference type="InterPro" id="IPR050155">
    <property type="entry name" value="HAD-like_hydrolase_sf"/>
</dbReference>
<comment type="caution">
    <text evidence="1">The sequence shown here is derived from an EMBL/GenBank/DDBJ whole genome shotgun (WGS) entry which is preliminary data.</text>
</comment>
<dbReference type="InterPro" id="IPR023214">
    <property type="entry name" value="HAD_sf"/>
</dbReference>
<dbReference type="PANTHER" id="PTHR43434">
    <property type="entry name" value="PHOSPHOGLYCOLATE PHOSPHATASE"/>
    <property type="match status" value="1"/>
</dbReference>
<dbReference type="InterPro" id="IPR006439">
    <property type="entry name" value="HAD-SF_hydro_IA"/>
</dbReference>
<dbReference type="SFLD" id="SFLDS00003">
    <property type="entry name" value="Haloacid_Dehalogenase"/>
    <property type="match status" value="1"/>
</dbReference>
<dbReference type="Proteomes" id="UP001254075">
    <property type="component" value="Unassembled WGS sequence"/>
</dbReference>
<dbReference type="EC" id="3.-.-.-" evidence="1"/>
<dbReference type="FunFam" id="3.40.50.1000:FF:000022">
    <property type="entry name" value="Phosphoglycolate phosphatase"/>
    <property type="match status" value="1"/>
</dbReference>
<sequence>MIKNYFFDFDKTLASTGDVSVTAMKLAFQNAGLAVPPTDVILNYMGIPAEISVKEMAEESLSDQRVQAICNDFRTIYARDELKSTILYPGIAKMLAALEAQGKHLFIVSSKQTDAVKRNLQHLGIQKYFLEAIGCDLVKHYKPAPDGILILLDRYHLSKDDSVMIGDAKYDLQMGQAAGVKTCGVTWGAFDVPSLQREHPTYLLDEPAKLVTIE</sequence>
<evidence type="ECO:0000313" key="1">
    <source>
        <dbReference type="EMBL" id="MDT7013246.1"/>
    </source>
</evidence>
<evidence type="ECO:0000313" key="2">
    <source>
        <dbReference type="Proteomes" id="UP001254075"/>
    </source>
</evidence>
<dbReference type="SFLD" id="SFLDG01129">
    <property type="entry name" value="C1.5:_HAD__Beta-PGM__Phosphata"/>
    <property type="match status" value="1"/>
</dbReference>
<dbReference type="AlphaFoldDB" id="A0AAW8VZW1"/>
<accession>A0AAW8VZW1</accession>
<dbReference type="NCBIfam" id="TIGR01549">
    <property type="entry name" value="HAD-SF-IA-v1"/>
    <property type="match status" value="1"/>
</dbReference>
<dbReference type="InterPro" id="IPR036412">
    <property type="entry name" value="HAD-like_sf"/>
</dbReference>
<keyword evidence="1" id="KW-0378">Hydrolase</keyword>
<dbReference type="RefSeq" id="WP_107739357.1">
    <property type="nucleotide sequence ID" value="NZ_JAVLAM010000001.1"/>
</dbReference>